<organism evidence="3 4">
    <name type="scientific">Lachnospira intestinalis</name>
    <dbReference type="NCBI Taxonomy" id="3133158"/>
    <lineage>
        <taxon>Bacteria</taxon>
        <taxon>Bacillati</taxon>
        <taxon>Bacillota</taxon>
        <taxon>Clostridia</taxon>
        <taxon>Lachnospirales</taxon>
        <taxon>Lachnospiraceae</taxon>
        <taxon>Lachnospira</taxon>
    </lineage>
</organism>
<dbReference type="EMBL" id="JBBMFS010000006">
    <property type="protein sequence ID" value="MEQ2555026.1"/>
    <property type="molecule type" value="Genomic_DNA"/>
</dbReference>
<dbReference type="SUPFAM" id="SSF55874">
    <property type="entry name" value="ATPase domain of HSP90 chaperone/DNA topoisomerase II/histidine kinase"/>
    <property type="match status" value="1"/>
</dbReference>
<protein>
    <submittedName>
        <fullName evidence="3">GHKL domain-containing protein</fullName>
    </submittedName>
</protein>
<feature type="transmembrane region" description="Helical" evidence="1">
    <location>
        <begin position="157"/>
        <end position="177"/>
    </location>
</feature>
<evidence type="ECO:0000256" key="1">
    <source>
        <dbReference type="SAM" id="Phobius"/>
    </source>
</evidence>
<gene>
    <name evidence="3" type="ORF">WMO37_08410</name>
</gene>
<feature type="transmembrane region" description="Helical" evidence="1">
    <location>
        <begin position="34"/>
        <end position="53"/>
    </location>
</feature>
<dbReference type="PANTHER" id="PTHR40448:SF1">
    <property type="entry name" value="TWO-COMPONENT SENSOR HISTIDINE KINASE"/>
    <property type="match status" value="1"/>
</dbReference>
<reference evidence="3" key="1">
    <citation type="submission" date="2024-03" db="EMBL/GenBank/DDBJ databases">
        <title>Human intestinal bacterial collection.</title>
        <authorList>
            <person name="Pauvert C."/>
            <person name="Hitch T.C.A."/>
            <person name="Clavel T."/>
        </authorList>
    </citation>
    <scope>NUCLEOTIDE SEQUENCE [LARGE SCALE GENOMIC DNA]</scope>
    <source>
        <strain evidence="3">CLA-AA-H89B</strain>
    </source>
</reference>
<feature type="transmembrane region" description="Helical" evidence="1">
    <location>
        <begin position="59"/>
        <end position="81"/>
    </location>
</feature>
<evidence type="ECO:0000313" key="3">
    <source>
        <dbReference type="EMBL" id="MEQ2555026.1"/>
    </source>
</evidence>
<feature type="transmembrane region" description="Helical" evidence="1">
    <location>
        <begin position="88"/>
        <end position="112"/>
    </location>
</feature>
<dbReference type="InterPro" id="IPR032834">
    <property type="entry name" value="NatK-like_C"/>
</dbReference>
<feature type="domain" description="Sensor histidine kinase NatK-like C-terminal" evidence="2">
    <location>
        <begin position="329"/>
        <end position="430"/>
    </location>
</feature>
<feature type="transmembrane region" description="Helical" evidence="1">
    <location>
        <begin position="6"/>
        <end position="27"/>
    </location>
</feature>
<evidence type="ECO:0000259" key="2">
    <source>
        <dbReference type="Pfam" id="PF14501"/>
    </source>
</evidence>
<name>A0ABV1H6S9_9FIRM</name>
<sequence>MLKLDIVTNIVSTLIECTIYTAILNAYWKYESKYRYVVSTLAAALFFVVGFFFSDSPVLQMALGVAVIIGYSMIVMHGGLWQSATIALVLLINTLLVNLATNLCVEILSWYRGAEQIINTAASQMAYVALNRIVFIITFYIWGRLLAKRRIIKREEWLMLAVYFIADSVAAVALILWTYVRHFDGRDYIYVLAIEIAIIVMTVVPLAIANSISYKNDYEKRNELANLKLQAQRADIIRMDKEYQDIRKIRHDMVKHLNIYMHLLNDGDYEGLRQAIGEHIEDCGQNKYVYVAGNNLVNSVLNEKKVLCEHENIKMQVEVTASVDGERELDIAVMLSNLLDNAVEAQKKITPDKPRSIFLKIFSYENKYSILIKNTVAKSVLQNNPRFITDKANRYLHGIGMKSIEHTVDKNGGYIQRYEEDGMFCVHILL</sequence>
<feature type="transmembrane region" description="Helical" evidence="1">
    <location>
        <begin position="124"/>
        <end position="145"/>
    </location>
</feature>
<proteinExistence type="predicted"/>
<dbReference type="CDD" id="cd16935">
    <property type="entry name" value="HATPase_AgrC-ComD-like"/>
    <property type="match status" value="1"/>
</dbReference>
<dbReference type="Proteomes" id="UP001546774">
    <property type="component" value="Unassembled WGS sequence"/>
</dbReference>
<accession>A0ABV1H6S9</accession>
<evidence type="ECO:0000313" key="4">
    <source>
        <dbReference type="Proteomes" id="UP001546774"/>
    </source>
</evidence>
<dbReference type="PANTHER" id="PTHR40448">
    <property type="entry name" value="TWO-COMPONENT SENSOR HISTIDINE KINASE"/>
    <property type="match status" value="1"/>
</dbReference>
<keyword evidence="1" id="KW-1133">Transmembrane helix</keyword>
<keyword evidence="1" id="KW-0812">Transmembrane</keyword>
<keyword evidence="1" id="KW-0472">Membrane</keyword>
<comment type="caution">
    <text evidence="3">The sequence shown here is derived from an EMBL/GenBank/DDBJ whole genome shotgun (WGS) entry which is preliminary data.</text>
</comment>
<feature type="transmembrane region" description="Helical" evidence="1">
    <location>
        <begin position="189"/>
        <end position="212"/>
    </location>
</feature>
<keyword evidence="4" id="KW-1185">Reference proteome</keyword>
<dbReference type="Pfam" id="PF14501">
    <property type="entry name" value="HATPase_c_5"/>
    <property type="match status" value="1"/>
</dbReference>
<dbReference type="InterPro" id="IPR036890">
    <property type="entry name" value="HATPase_C_sf"/>
</dbReference>
<dbReference type="Gene3D" id="3.30.565.10">
    <property type="entry name" value="Histidine kinase-like ATPase, C-terminal domain"/>
    <property type="match status" value="1"/>
</dbReference>